<dbReference type="InParanoid" id="A0A6J0BXD4"/>
<gene>
    <name evidence="4" type="primary">LOC107223780</name>
</gene>
<dbReference type="FunCoup" id="A0A6J0BXD4">
    <property type="interactions" value="238"/>
</dbReference>
<protein>
    <submittedName>
        <fullName evidence="4">Dynein light chain Tctex-type protein 2B</fullName>
    </submittedName>
</protein>
<evidence type="ECO:0000313" key="3">
    <source>
        <dbReference type="Proteomes" id="UP000829291"/>
    </source>
</evidence>
<dbReference type="AlphaFoldDB" id="A0A6J0BXD4"/>
<dbReference type="RefSeq" id="XP_015519070.2">
    <property type="nucleotide sequence ID" value="XM_015663584.2"/>
</dbReference>
<dbReference type="GO" id="GO:0005868">
    <property type="term" value="C:cytoplasmic dynein complex"/>
    <property type="evidence" value="ECO:0007669"/>
    <property type="project" value="TreeGrafter"/>
</dbReference>
<keyword evidence="3" id="KW-1185">Reference proteome</keyword>
<dbReference type="CDD" id="cd21459">
    <property type="entry name" value="DLC-like_TCTEX1D2"/>
    <property type="match status" value="1"/>
</dbReference>
<dbReference type="Proteomes" id="UP000829291">
    <property type="component" value="Chromosome 1"/>
</dbReference>
<evidence type="ECO:0000256" key="1">
    <source>
        <dbReference type="ARBA" id="ARBA00005361"/>
    </source>
</evidence>
<dbReference type="OrthoDB" id="10260741at2759"/>
<dbReference type="PANTHER" id="PTHR21255">
    <property type="entry name" value="T-COMPLEX-ASSOCIATED-TESTIS-EXPRESSED 1/ DYNEIN LIGHT CHAIN"/>
    <property type="match status" value="1"/>
</dbReference>
<evidence type="ECO:0000313" key="4">
    <source>
        <dbReference type="RefSeq" id="XP_015519070.2"/>
    </source>
</evidence>
<reference evidence="4" key="1">
    <citation type="submission" date="2025-08" db="UniProtKB">
        <authorList>
            <consortium name="RefSeq"/>
        </authorList>
    </citation>
    <scope>IDENTIFICATION</scope>
    <source>
        <tissue evidence="4">Thorax and Abdomen</tissue>
    </source>
</reference>
<dbReference type="PANTHER" id="PTHR21255:SF7">
    <property type="entry name" value="DYNEIN LIGHT CHAIN TCTEX-TYPE PROTEIN 2B"/>
    <property type="match status" value="1"/>
</dbReference>
<evidence type="ECO:0000256" key="2">
    <source>
        <dbReference type="SAM" id="MobiDB-lite"/>
    </source>
</evidence>
<feature type="region of interest" description="Disordered" evidence="2">
    <location>
        <begin position="1"/>
        <end position="47"/>
    </location>
</feature>
<dbReference type="GeneID" id="107223780"/>
<dbReference type="GO" id="GO:0045505">
    <property type="term" value="F:dynein intermediate chain binding"/>
    <property type="evidence" value="ECO:0007669"/>
    <property type="project" value="TreeGrafter"/>
</dbReference>
<dbReference type="GO" id="GO:0007018">
    <property type="term" value="P:microtubule-based movement"/>
    <property type="evidence" value="ECO:0007669"/>
    <property type="project" value="TreeGrafter"/>
</dbReference>
<dbReference type="Pfam" id="PF03645">
    <property type="entry name" value="Tctex-1"/>
    <property type="match status" value="1"/>
</dbReference>
<dbReference type="InterPro" id="IPR005334">
    <property type="entry name" value="Tctex-1-like"/>
</dbReference>
<feature type="compositionally biased region" description="Acidic residues" evidence="2">
    <location>
        <begin position="19"/>
        <end position="28"/>
    </location>
</feature>
<dbReference type="KEGG" id="nlo:107223780"/>
<dbReference type="GO" id="GO:0005737">
    <property type="term" value="C:cytoplasm"/>
    <property type="evidence" value="ECO:0007669"/>
    <property type="project" value="TreeGrafter"/>
</dbReference>
<name>A0A6J0BXD4_NEOLC</name>
<proteinExistence type="inferred from homology"/>
<accession>A0A6J0BXD4</accession>
<dbReference type="InterPro" id="IPR038586">
    <property type="entry name" value="Tctex-1-like_sf"/>
</dbReference>
<sequence>MESKDADNATTSPQSEHQSEDEAEGGEYEGERKSDANFGGLEGSEQAQAAALPTYQIRPPLSEKFKPMSAKEVIHSVLSDQLSTRVYDPKEARKWCKEIADTIRDKVKDLKFKRYKYIVNVVMGEHRGAGVKMGTRCIWDAEADSYAHDNFLNESIFCVAAVYAVYYY</sequence>
<organism evidence="4">
    <name type="scientific">Neodiprion lecontei</name>
    <name type="common">Redheaded pine sawfly</name>
    <dbReference type="NCBI Taxonomy" id="441921"/>
    <lineage>
        <taxon>Eukaryota</taxon>
        <taxon>Metazoa</taxon>
        <taxon>Ecdysozoa</taxon>
        <taxon>Arthropoda</taxon>
        <taxon>Hexapoda</taxon>
        <taxon>Insecta</taxon>
        <taxon>Pterygota</taxon>
        <taxon>Neoptera</taxon>
        <taxon>Endopterygota</taxon>
        <taxon>Hymenoptera</taxon>
        <taxon>Tenthredinoidea</taxon>
        <taxon>Diprionidae</taxon>
        <taxon>Diprioninae</taxon>
        <taxon>Neodiprion</taxon>
    </lineage>
</organism>
<dbReference type="Gene3D" id="3.30.1140.40">
    <property type="entry name" value="Tctex-1"/>
    <property type="match status" value="1"/>
</dbReference>
<comment type="similarity">
    <text evidence="1">Belongs to the dynein light chain Tctex-type family.</text>
</comment>